<gene>
    <name evidence="11" type="ORF">HMPREF0908_0838</name>
</gene>
<evidence type="ECO:0000313" key="11">
    <source>
        <dbReference type="EMBL" id="EEQ48810.1"/>
    </source>
</evidence>
<keyword evidence="8 9" id="KW-0482">Metalloprotease</keyword>
<keyword evidence="6 9" id="KW-0378">Hydrolase</keyword>
<name>C4V2X4_9FIRM</name>
<evidence type="ECO:0000256" key="4">
    <source>
        <dbReference type="ARBA" id="ARBA00022670"/>
    </source>
</evidence>
<evidence type="ECO:0000256" key="6">
    <source>
        <dbReference type="ARBA" id="ARBA00022801"/>
    </source>
</evidence>
<evidence type="ECO:0000313" key="12">
    <source>
        <dbReference type="Proteomes" id="UP000005309"/>
    </source>
</evidence>
<dbReference type="GO" id="GO:0008270">
    <property type="term" value="F:zinc ion binding"/>
    <property type="evidence" value="ECO:0007669"/>
    <property type="project" value="InterPro"/>
</dbReference>
<dbReference type="NCBIfam" id="NF002759">
    <property type="entry name" value="PRK02813.1"/>
    <property type="match status" value="1"/>
</dbReference>
<dbReference type="STRING" id="638302.HMPREF0908_0838"/>
<dbReference type="GO" id="GO:0004177">
    <property type="term" value="F:aminopeptidase activity"/>
    <property type="evidence" value="ECO:0007669"/>
    <property type="project" value="UniProtKB-KW"/>
</dbReference>
<evidence type="ECO:0000256" key="3">
    <source>
        <dbReference type="ARBA" id="ARBA00022438"/>
    </source>
</evidence>
<comment type="caution">
    <text evidence="11">The sequence shown here is derived from an EMBL/GenBank/DDBJ whole genome shotgun (WGS) entry which is preliminary data.</text>
</comment>
<keyword evidence="4 9" id="KW-0645">Protease</keyword>
<dbReference type="SUPFAM" id="SSF101821">
    <property type="entry name" value="Aminopeptidase/glucanase lid domain"/>
    <property type="match status" value="1"/>
</dbReference>
<dbReference type="Pfam" id="PF02127">
    <property type="entry name" value="Peptidase_M18"/>
    <property type="match status" value="1"/>
</dbReference>
<dbReference type="eggNOG" id="COG1362">
    <property type="taxonomic scope" value="Bacteria"/>
</dbReference>
<evidence type="ECO:0000256" key="5">
    <source>
        <dbReference type="ARBA" id="ARBA00022723"/>
    </source>
</evidence>
<dbReference type="PRINTS" id="PR00932">
    <property type="entry name" value="AMINO1PTASE"/>
</dbReference>
<accession>C4V2X4</accession>
<dbReference type="InterPro" id="IPR001948">
    <property type="entry name" value="Peptidase_M18"/>
</dbReference>
<comment type="similarity">
    <text evidence="2 9">Belongs to the peptidase M18 family.</text>
</comment>
<dbReference type="GO" id="GO:0008237">
    <property type="term" value="F:metallopeptidase activity"/>
    <property type="evidence" value="ECO:0007669"/>
    <property type="project" value="UniProtKB-KW"/>
</dbReference>
<evidence type="ECO:0000256" key="7">
    <source>
        <dbReference type="ARBA" id="ARBA00022833"/>
    </source>
</evidence>
<dbReference type="PANTHER" id="PTHR28570:SF3">
    <property type="entry name" value="ASPARTYL AMINOPEPTIDASE"/>
    <property type="match status" value="1"/>
</dbReference>
<proteinExistence type="inferred from homology"/>
<keyword evidence="7 9" id="KW-0862">Zinc</keyword>
<organism evidence="11 12">
    <name type="scientific">Selenomonas flueggei ATCC 43531</name>
    <dbReference type="NCBI Taxonomy" id="638302"/>
    <lineage>
        <taxon>Bacteria</taxon>
        <taxon>Bacillati</taxon>
        <taxon>Bacillota</taxon>
        <taxon>Negativicutes</taxon>
        <taxon>Selenomonadales</taxon>
        <taxon>Selenomonadaceae</taxon>
        <taxon>Selenomonas</taxon>
    </lineage>
</organism>
<evidence type="ECO:0000256" key="2">
    <source>
        <dbReference type="ARBA" id="ARBA00008290"/>
    </source>
</evidence>
<sequence length="448" mass="47902">MLSEDQPVGGSFSVYGAEGFLVTYEETKCAEELIDFIDTATSPYHVAGRTCNALLGAHLSPEEGISAGHSYYFPLFDTGGVVVSVGEDVHGPLRIVCAHTDFPCLRVKPHAVMHEHGYGKLNVEVYGGMIRSTWMDRPLSLAGAVAVRSADSLAPQMHCVDFRRPLMIVPNLAIHMNRKVNEGVELKPQKDLLPLLFLDGHEEDADEDRLTSLLAEELNAPPEEILSYDLNAYPCECGCLLGADNAVLSAPRLDNLSSVKACLDAVNGWDGMAGIRVAALFDNEEVGSRTKQGAGSAVLGMILEQVYTALGCSREEYLETILQGFCLSVDVAHALHPNVPEKADPTNRPVLNGGVVLKVAANQSYAGDALGRAVIRALCEDEGIPYQVFTNHSDAPGGATLGSILSAQLPMRTVDIGVPVLGMHSARETMGAEDQAALTQLLSAFFSA</sequence>
<dbReference type="GO" id="GO:0005737">
    <property type="term" value="C:cytoplasm"/>
    <property type="evidence" value="ECO:0007669"/>
    <property type="project" value="UniProtKB-ARBA"/>
</dbReference>
<keyword evidence="12" id="KW-1185">Reference proteome</keyword>
<dbReference type="EC" id="3.4.11.-" evidence="10"/>
<dbReference type="Proteomes" id="UP000005309">
    <property type="component" value="Unassembled WGS sequence"/>
</dbReference>
<protein>
    <recommendedName>
        <fullName evidence="10">M18 family aminopeptidase</fullName>
        <ecNumber evidence="10">3.4.11.-</ecNumber>
    </recommendedName>
</protein>
<dbReference type="EMBL" id="ACLA01000011">
    <property type="protein sequence ID" value="EEQ48810.1"/>
    <property type="molecule type" value="Genomic_DNA"/>
</dbReference>
<dbReference type="AlphaFoldDB" id="C4V2X4"/>
<dbReference type="SUPFAM" id="SSF53187">
    <property type="entry name" value="Zn-dependent exopeptidases"/>
    <property type="match status" value="1"/>
</dbReference>
<evidence type="ECO:0000256" key="10">
    <source>
        <dbReference type="RuleBase" id="RU004387"/>
    </source>
</evidence>
<evidence type="ECO:0000256" key="1">
    <source>
        <dbReference type="ARBA" id="ARBA00001947"/>
    </source>
</evidence>
<reference evidence="11 12" key="1">
    <citation type="submission" date="2009-04" db="EMBL/GenBank/DDBJ databases">
        <authorList>
            <person name="Qin X."/>
            <person name="Bachman B."/>
            <person name="Battles P."/>
            <person name="Bell A."/>
            <person name="Bess C."/>
            <person name="Bickham C."/>
            <person name="Chaboub L."/>
            <person name="Chen D."/>
            <person name="Coyle M."/>
            <person name="Deiros D.R."/>
            <person name="Dinh H."/>
            <person name="Forbes L."/>
            <person name="Fowler G."/>
            <person name="Francisco L."/>
            <person name="Fu Q."/>
            <person name="Gubbala S."/>
            <person name="Hale W."/>
            <person name="Han Y."/>
            <person name="Hemphill L."/>
            <person name="Highlander S.K."/>
            <person name="Hirani K."/>
            <person name="Hogues M."/>
            <person name="Jackson L."/>
            <person name="Jakkamsetti A."/>
            <person name="Javaid M."/>
            <person name="Jiang H."/>
            <person name="Korchina V."/>
            <person name="Kovar C."/>
            <person name="Lara F."/>
            <person name="Lee S."/>
            <person name="Mata R."/>
            <person name="Mathew T."/>
            <person name="Moen C."/>
            <person name="Morales K."/>
            <person name="Munidasa M."/>
            <person name="Nazareth L."/>
            <person name="Ngo R."/>
            <person name="Nguyen L."/>
            <person name="Okwuonu G."/>
            <person name="Ongeri F."/>
            <person name="Patil S."/>
            <person name="Petrosino J."/>
            <person name="Pham C."/>
            <person name="Pham P."/>
            <person name="Pu L.-L."/>
            <person name="Puazo M."/>
            <person name="Raj R."/>
            <person name="Reid J."/>
            <person name="Rouhana J."/>
            <person name="Saada N."/>
            <person name="Shang Y."/>
            <person name="Simmons D."/>
            <person name="Thornton R."/>
            <person name="Warren J."/>
            <person name="Weissenberger G."/>
            <person name="Zhang J."/>
            <person name="Zhang L."/>
            <person name="Zhou C."/>
            <person name="Zhu D."/>
            <person name="Muzny D."/>
            <person name="Worley K."/>
            <person name="Gibbs R."/>
        </authorList>
    </citation>
    <scope>NUCLEOTIDE SEQUENCE [LARGE SCALE GENOMIC DNA]</scope>
    <source>
        <strain evidence="11 12">ATCC 43531</strain>
    </source>
</reference>
<dbReference type="InterPro" id="IPR023358">
    <property type="entry name" value="Peptidase_M18_dom2"/>
</dbReference>
<dbReference type="PANTHER" id="PTHR28570">
    <property type="entry name" value="ASPARTYL AMINOPEPTIDASE"/>
    <property type="match status" value="1"/>
</dbReference>
<keyword evidence="5 9" id="KW-0479">Metal-binding</keyword>
<evidence type="ECO:0000256" key="8">
    <source>
        <dbReference type="ARBA" id="ARBA00023049"/>
    </source>
</evidence>
<keyword evidence="3 9" id="KW-0031">Aminopeptidase</keyword>
<dbReference type="Gene3D" id="3.40.630.10">
    <property type="entry name" value="Zn peptidases"/>
    <property type="match status" value="1"/>
</dbReference>
<dbReference type="HOGENOM" id="CLU_019532_2_0_9"/>
<dbReference type="Gene3D" id="2.30.250.10">
    <property type="entry name" value="Aminopeptidase i, Domain 2"/>
    <property type="match status" value="1"/>
</dbReference>
<comment type="cofactor">
    <cofactor evidence="1 10">
        <name>Zn(2+)</name>
        <dbReference type="ChEBI" id="CHEBI:29105"/>
    </cofactor>
</comment>
<evidence type="ECO:0000256" key="9">
    <source>
        <dbReference type="RuleBase" id="RU004386"/>
    </source>
</evidence>
<dbReference type="GO" id="GO:0006508">
    <property type="term" value="P:proteolysis"/>
    <property type="evidence" value="ECO:0007669"/>
    <property type="project" value="UniProtKB-KW"/>
</dbReference>